<feature type="compositionally biased region" description="Low complexity" evidence="1">
    <location>
        <begin position="881"/>
        <end position="896"/>
    </location>
</feature>
<evidence type="ECO:0000313" key="2">
    <source>
        <dbReference type="EMBL" id="KAH7175958.1"/>
    </source>
</evidence>
<dbReference type="OrthoDB" id="1577640at2759"/>
<accession>A0A9P9FUT5</accession>
<dbReference type="Proteomes" id="UP000738349">
    <property type="component" value="Unassembled WGS sequence"/>
</dbReference>
<feature type="non-terminal residue" evidence="2">
    <location>
        <position position="1"/>
    </location>
</feature>
<evidence type="ECO:0000313" key="3">
    <source>
        <dbReference type="Proteomes" id="UP000738349"/>
    </source>
</evidence>
<comment type="caution">
    <text evidence="2">The sequence shown here is derived from an EMBL/GenBank/DDBJ whole genome shotgun (WGS) entry which is preliminary data.</text>
</comment>
<evidence type="ECO:0000256" key="1">
    <source>
        <dbReference type="SAM" id="MobiDB-lite"/>
    </source>
</evidence>
<keyword evidence="3" id="KW-1185">Reference proteome</keyword>
<proteinExistence type="predicted"/>
<feature type="region of interest" description="Disordered" evidence="1">
    <location>
        <begin position="881"/>
        <end position="905"/>
    </location>
</feature>
<reference evidence="2" key="1">
    <citation type="journal article" date="2021" name="Nat. Commun.">
        <title>Genetic determinants of endophytism in the Arabidopsis root mycobiome.</title>
        <authorList>
            <person name="Mesny F."/>
            <person name="Miyauchi S."/>
            <person name="Thiergart T."/>
            <person name="Pickel B."/>
            <person name="Atanasova L."/>
            <person name="Karlsson M."/>
            <person name="Huettel B."/>
            <person name="Barry K.W."/>
            <person name="Haridas S."/>
            <person name="Chen C."/>
            <person name="Bauer D."/>
            <person name="Andreopoulos W."/>
            <person name="Pangilinan J."/>
            <person name="LaButti K."/>
            <person name="Riley R."/>
            <person name="Lipzen A."/>
            <person name="Clum A."/>
            <person name="Drula E."/>
            <person name="Henrissat B."/>
            <person name="Kohler A."/>
            <person name="Grigoriev I.V."/>
            <person name="Martin F.M."/>
            <person name="Hacquard S."/>
        </authorList>
    </citation>
    <scope>NUCLEOTIDE SEQUENCE</scope>
    <source>
        <strain evidence="2">MPI-CAGE-AT-0147</strain>
    </source>
</reference>
<feature type="non-terminal residue" evidence="2">
    <location>
        <position position="905"/>
    </location>
</feature>
<dbReference type="AlphaFoldDB" id="A0A9P9FUT5"/>
<name>A0A9P9FUT5_9HYPO</name>
<organism evidence="2 3">
    <name type="scientific">Dactylonectria macrodidyma</name>
    <dbReference type="NCBI Taxonomy" id="307937"/>
    <lineage>
        <taxon>Eukaryota</taxon>
        <taxon>Fungi</taxon>
        <taxon>Dikarya</taxon>
        <taxon>Ascomycota</taxon>
        <taxon>Pezizomycotina</taxon>
        <taxon>Sordariomycetes</taxon>
        <taxon>Hypocreomycetidae</taxon>
        <taxon>Hypocreales</taxon>
        <taxon>Nectriaceae</taxon>
        <taxon>Dactylonectria</taxon>
    </lineage>
</organism>
<gene>
    <name evidence="2" type="ORF">EDB81DRAFT_615971</name>
</gene>
<dbReference type="EMBL" id="JAGMUV010000001">
    <property type="protein sequence ID" value="KAH7175958.1"/>
    <property type="molecule type" value="Genomic_DNA"/>
</dbReference>
<protein>
    <submittedName>
        <fullName evidence="2">Uncharacterized protein</fullName>
    </submittedName>
</protein>
<sequence>ESRNEDADNTATVYSIAWSVPEDELDTYKSELSEAILKNLRRHVPDVELLGTLATVLPPLLRSFALRLGCPGSSKAEKEVMYFVHKHRIDIAHRFNDAARGIPEEEVSIRPVEKREEVVGNWYIDQWLKDVPQDNATERDGPCLYESRDAIQQLDAPDEIEEQPSLPDKRGYRDAVFNSVAYRWLMTRLIKALVLVPVEADDFCAHIQSKISACLEQNRSVSSKRASERYTMLFVAEWNPMTFLQEQFPDHSNVGRLLHDILTLTGSATDAQALPCAEYLRQTWAATGPALLALLADALVLGKEVSGELEDKSVVKCLFRKSHLDVQVEGTADAIAEIGEQIAWLGAALRQSCTESGLATCRPKIQTSVPSAGPAICTIRFAIEEISADTKPPGAGQCWHKLFQNPVVVGGYPIPRRTKYDSGLEIPLNIMSGLTKCPRINRFLGRHFLKGFSTALVPMKRLSDAILWHLYYSPDGSRLPYPDLDAMDHVDTDLKDLTRARHIVGWCSEAKFYAGAAGMDYAIKPSQLQRPGRDFALEKVTFSVGELVTGGCTFGIGRKDTHVRITRGSYKAKLEWIDQKYVTLWDVIEQRGWLVNGSAALLHLLRTSLESSKVDKFRSEFLFEQDKFEESPNPATLSSALDVLLNPVNQKLKLYPKDEYTYTETRILPNVEELYETLEKLIDHNARVEASYKGINAKPRLHDQLGGWDFADIATDRDPFYLRKATLPLHKLSWVDFTRAIPAINLFGKGFGDIIRASPMEHDNPPAICRVWETVPTKRHLLCVSVSDLRDIIDRIGDQWTNPITLAPGILWHNPVAENPFHENCLCSAKGIALPKEIHHPIQELVSSKMRFSMSKQVVDLANHQNGAVIFGPRREWKMSWGSSAAPGSSEGESSSMTTIGKSGT</sequence>